<dbReference type="GO" id="GO:0003700">
    <property type="term" value="F:DNA-binding transcription factor activity"/>
    <property type="evidence" value="ECO:0007669"/>
    <property type="project" value="TreeGrafter"/>
</dbReference>
<dbReference type="EMBL" id="SJKA01000007">
    <property type="protein sequence ID" value="TCC31295.1"/>
    <property type="molecule type" value="Genomic_DNA"/>
</dbReference>
<evidence type="ECO:0000259" key="7">
    <source>
        <dbReference type="PROSITE" id="PS50977"/>
    </source>
</evidence>
<dbReference type="SUPFAM" id="SSF48498">
    <property type="entry name" value="Tetracyclin repressor-like, C-terminal domain"/>
    <property type="match status" value="1"/>
</dbReference>
<dbReference type="GO" id="GO:0045892">
    <property type="term" value="P:negative regulation of DNA-templated transcription"/>
    <property type="evidence" value="ECO:0007669"/>
    <property type="project" value="InterPro"/>
</dbReference>
<dbReference type="PROSITE" id="PS50977">
    <property type="entry name" value="HTH_TETR_2"/>
    <property type="match status" value="1"/>
</dbReference>
<organism evidence="8 9">
    <name type="scientific">Kribbella sindirgiensis</name>
    <dbReference type="NCBI Taxonomy" id="1124744"/>
    <lineage>
        <taxon>Bacteria</taxon>
        <taxon>Bacillati</taxon>
        <taxon>Actinomycetota</taxon>
        <taxon>Actinomycetes</taxon>
        <taxon>Propionibacteriales</taxon>
        <taxon>Kribbellaceae</taxon>
        <taxon>Kribbella</taxon>
    </lineage>
</organism>
<dbReference type="InterPro" id="IPR050109">
    <property type="entry name" value="HTH-type_TetR-like_transc_reg"/>
</dbReference>
<keyword evidence="3 5" id="KW-0238">DNA-binding</keyword>
<keyword evidence="9" id="KW-1185">Reference proteome</keyword>
<protein>
    <submittedName>
        <fullName evidence="8">TetR/AcrR family transcriptional regulator</fullName>
    </submittedName>
</protein>
<proteinExistence type="predicted"/>
<sequence length="282" mass="31141">MVVVTVEAIGVPWWIEAPPRAPDFVLSTDNVSYFVRNCYGPAVEEPRQRARLSRERVLRAAVEVADAGGLAGLTIRSLAQELGAKPMSVYYHVAGKDEILDGIIDHVFSQIELPSADGDWRTELRRRAASARDVLRRHRWAISLMESRTSPGPATLRHHDAVIATLRAAGFSLEMTAHAYALIDSYIYGFALQEAALPFEGPDTVADVAESIMEQFDADAYPHLVELATGYYFKTSYDFGDEFDFGLNLILDGLSAALPAESAEDRESRPAPDYRRPGTLNP</sequence>
<dbReference type="SUPFAM" id="SSF46689">
    <property type="entry name" value="Homeodomain-like"/>
    <property type="match status" value="1"/>
</dbReference>
<reference evidence="8 9" key="1">
    <citation type="submission" date="2019-02" db="EMBL/GenBank/DDBJ databases">
        <title>Kribbella capetownensis sp. nov. and Kribbella speibonae sp. nov., isolated from soil.</title>
        <authorList>
            <person name="Curtis S.M."/>
            <person name="Norton I."/>
            <person name="Everest G.J."/>
            <person name="Meyers P.R."/>
        </authorList>
    </citation>
    <scope>NUCLEOTIDE SEQUENCE [LARGE SCALE GENOMIC DNA]</scope>
    <source>
        <strain evidence="8 9">DSM 27082</strain>
    </source>
</reference>
<evidence type="ECO:0000256" key="1">
    <source>
        <dbReference type="ARBA" id="ARBA00022491"/>
    </source>
</evidence>
<gene>
    <name evidence="8" type="ORF">E0H50_21675</name>
</gene>
<accession>A0A4R0IRK9</accession>
<evidence type="ECO:0000256" key="2">
    <source>
        <dbReference type="ARBA" id="ARBA00023015"/>
    </source>
</evidence>
<dbReference type="Proteomes" id="UP000292695">
    <property type="component" value="Unassembled WGS sequence"/>
</dbReference>
<evidence type="ECO:0000313" key="8">
    <source>
        <dbReference type="EMBL" id="TCC31295.1"/>
    </source>
</evidence>
<evidence type="ECO:0000256" key="3">
    <source>
        <dbReference type="ARBA" id="ARBA00023125"/>
    </source>
</evidence>
<feature type="region of interest" description="Disordered" evidence="6">
    <location>
        <begin position="260"/>
        <end position="282"/>
    </location>
</feature>
<comment type="caution">
    <text evidence="8">The sequence shown here is derived from an EMBL/GenBank/DDBJ whole genome shotgun (WGS) entry which is preliminary data.</text>
</comment>
<dbReference type="Gene3D" id="1.10.10.60">
    <property type="entry name" value="Homeodomain-like"/>
    <property type="match status" value="1"/>
</dbReference>
<keyword evidence="2" id="KW-0805">Transcription regulation</keyword>
<feature type="compositionally biased region" description="Basic and acidic residues" evidence="6">
    <location>
        <begin position="263"/>
        <end position="276"/>
    </location>
</feature>
<dbReference type="Pfam" id="PF00440">
    <property type="entry name" value="TetR_N"/>
    <property type="match status" value="1"/>
</dbReference>
<dbReference type="InterPro" id="IPR036271">
    <property type="entry name" value="Tet_transcr_reg_TetR-rel_C_sf"/>
</dbReference>
<keyword evidence="1" id="KW-0678">Repressor</keyword>
<dbReference type="InterPro" id="IPR009057">
    <property type="entry name" value="Homeodomain-like_sf"/>
</dbReference>
<dbReference type="InterPro" id="IPR001647">
    <property type="entry name" value="HTH_TetR"/>
</dbReference>
<name>A0A4R0IRK9_9ACTN</name>
<dbReference type="PANTHER" id="PTHR30055:SF151">
    <property type="entry name" value="TRANSCRIPTIONAL REGULATORY PROTEIN"/>
    <property type="match status" value="1"/>
</dbReference>
<dbReference type="GO" id="GO:0000976">
    <property type="term" value="F:transcription cis-regulatory region binding"/>
    <property type="evidence" value="ECO:0007669"/>
    <property type="project" value="TreeGrafter"/>
</dbReference>
<dbReference type="Pfam" id="PF02909">
    <property type="entry name" value="TetR_C_1"/>
    <property type="match status" value="1"/>
</dbReference>
<dbReference type="InterPro" id="IPR003012">
    <property type="entry name" value="Tet_transcr_reg_TetR"/>
</dbReference>
<keyword evidence="4" id="KW-0804">Transcription</keyword>
<dbReference type="PANTHER" id="PTHR30055">
    <property type="entry name" value="HTH-TYPE TRANSCRIPTIONAL REGULATOR RUTR"/>
    <property type="match status" value="1"/>
</dbReference>
<evidence type="ECO:0000256" key="4">
    <source>
        <dbReference type="ARBA" id="ARBA00023163"/>
    </source>
</evidence>
<dbReference type="AlphaFoldDB" id="A0A4R0IRK9"/>
<evidence type="ECO:0000256" key="6">
    <source>
        <dbReference type="SAM" id="MobiDB-lite"/>
    </source>
</evidence>
<dbReference type="GO" id="GO:0046677">
    <property type="term" value="P:response to antibiotic"/>
    <property type="evidence" value="ECO:0007669"/>
    <property type="project" value="InterPro"/>
</dbReference>
<evidence type="ECO:0000313" key="9">
    <source>
        <dbReference type="Proteomes" id="UP000292695"/>
    </source>
</evidence>
<dbReference type="OrthoDB" id="329481at2"/>
<feature type="DNA-binding region" description="H-T-H motif" evidence="5">
    <location>
        <begin position="74"/>
        <end position="93"/>
    </location>
</feature>
<dbReference type="InterPro" id="IPR004111">
    <property type="entry name" value="Repressor_TetR_C"/>
</dbReference>
<dbReference type="Gene3D" id="1.10.357.10">
    <property type="entry name" value="Tetracycline Repressor, domain 2"/>
    <property type="match status" value="1"/>
</dbReference>
<dbReference type="PRINTS" id="PR00400">
    <property type="entry name" value="TETREPRESSOR"/>
</dbReference>
<feature type="domain" description="HTH tetR-type" evidence="7">
    <location>
        <begin position="51"/>
        <end position="111"/>
    </location>
</feature>
<evidence type="ECO:0000256" key="5">
    <source>
        <dbReference type="PROSITE-ProRule" id="PRU00335"/>
    </source>
</evidence>